<evidence type="ECO:0000313" key="3">
    <source>
        <dbReference type="Proteomes" id="UP000198948"/>
    </source>
</evidence>
<evidence type="ECO:0000313" key="2">
    <source>
        <dbReference type="EMBL" id="SER73066.1"/>
    </source>
</evidence>
<name>A0A1H9RJX3_9LACT</name>
<feature type="signal peptide" evidence="1">
    <location>
        <begin position="1"/>
        <end position="23"/>
    </location>
</feature>
<dbReference type="EMBL" id="FOHA01000004">
    <property type="protein sequence ID" value="SER73066.1"/>
    <property type="molecule type" value="Genomic_DNA"/>
</dbReference>
<evidence type="ECO:0000256" key="1">
    <source>
        <dbReference type="SAM" id="SignalP"/>
    </source>
</evidence>
<dbReference type="STRING" id="142588.SAMN04488559_104108"/>
<dbReference type="RefSeq" id="WP_092650921.1">
    <property type="nucleotide sequence ID" value="NZ_FOHA01000004.1"/>
</dbReference>
<dbReference type="AlphaFoldDB" id="A0A1H9RJX3"/>
<accession>A0A1H9RJX3</accession>
<gene>
    <name evidence="2" type="ORF">SAMN04488559_104108</name>
</gene>
<keyword evidence="1" id="KW-0732">Signal</keyword>
<organism evidence="2 3">
    <name type="scientific">Isobaculum melis</name>
    <dbReference type="NCBI Taxonomy" id="142588"/>
    <lineage>
        <taxon>Bacteria</taxon>
        <taxon>Bacillati</taxon>
        <taxon>Bacillota</taxon>
        <taxon>Bacilli</taxon>
        <taxon>Lactobacillales</taxon>
        <taxon>Carnobacteriaceae</taxon>
        <taxon>Isobaculum</taxon>
    </lineage>
</organism>
<dbReference type="PROSITE" id="PS51257">
    <property type="entry name" value="PROKAR_LIPOPROTEIN"/>
    <property type="match status" value="1"/>
</dbReference>
<feature type="chain" id="PRO_5039101496" description="tRNA_anti-like" evidence="1">
    <location>
        <begin position="24"/>
        <end position="163"/>
    </location>
</feature>
<reference evidence="2 3" key="1">
    <citation type="submission" date="2016-10" db="EMBL/GenBank/DDBJ databases">
        <authorList>
            <person name="de Groot N.N."/>
        </authorList>
    </citation>
    <scope>NUCLEOTIDE SEQUENCE [LARGE SCALE GENOMIC DNA]</scope>
    <source>
        <strain evidence="2 3">DSM 13760</strain>
    </source>
</reference>
<keyword evidence="3" id="KW-1185">Reference proteome</keyword>
<protein>
    <recommendedName>
        <fullName evidence="4">tRNA_anti-like</fullName>
    </recommendedName>
</protein>
<proteinExistence type="predicted"/>
<sequence length="163" mass="18724">MKNGKAKKIIFLLFLLFFITACRQQKTAPSEKRDSQITQNKKEESEESIVSEATLLKIIKKEIPADDYLDQKIAFESIAMSESSNRESLDGKRYIQVYIDHLTYFLMVKTEGIDEKFQFHDNITVVGTIKGFESAENDLGKTEVLIIEPDYLEDSNGNQYKPN</sequence>
<dbReference type="Proteomes" id="UP000198948">
    <property type="component" value="Unassembled WGS sequence"/>
</dbReference>
<evidence type="ECO:0008006" key="4">
    <source>
        <dbReference type="Google" id="ProtNLM"/>
    </source>
</evidence>